<keyword evidence="6" id="KW-0378">Hydrolase</keyword>
<dbReference type="NCBIfam" id="TIGR01180">
    <property type="entry name" value="aman2_put"/>
    <property type="match status" value="1"/>
</dbReference>
<evidence type="ECO:0000256" key="1">
    <source>
        <dbReference type="ARBA" id="ARBA00001913"/>
    </source>
</evidence>
<gene>
    <name evidence="6" type="ORF">IAC23_07230</name>
</gene>
<dbReference type="PANTHER" id="PTHR12143">
    <property type="entry name" value="PEPTIDE N-GLYCANASE PNGASE -RELATED"/>
    <property type="match status" value="1"/>
</dbReference>
<evidence type="ECO:0000259" key="4">
    <source>
        <dbReference type="Pfam" id="PF07971"/>
    </source>
</evidence>
<keyword evidence="6" id="KW-0326">Glycosidase</keyword>
<dbReference type="Gene3D" id="1.20.1050.60">
    <property type="entry name" value="alpha-1,2-mannosidase"/>
    <property type="match status" value="1"/>
</dbReference>
<dbReference type="EC" id="3.2.1.-" evidence="6"/>
<evidence type="ECO:0000259" key="5">
    <source>
        <dbReference type="Pfam" id="PF17678"/>
    </source>
</evidence>
<dbReference type="InterPro" id="IPR005887">
    <property type="entry name" value="GH92_a_mannosidase_put"/>
</dbReference>
<evidence type="ECO:0000313" key="6">
    <source>
        <dbReference type="EMBL" id="MBO8445469.1"/>
    </source>
</evidence>
<dbReference type="GO" id="GO:0005829">
    <property type="term" value="C:cytosol"/>
    <property type="evidence" value="ECO:0007669"/>
    <property type="project" value="TreeGrafter"/>
</dbReference>
<organism evidence="6 7">
    <name type="scientific">Candidatus Cryptobacteroides merdavium</name>
    <dbReference type="NCBI Taxonomy" id="2840769"/>
    <lineage>
        <taxon>Bacteria</taxon>
        <taxon>Pseudomonadati</taxon>
        <taxon>Bacteroidota</taxon>
        <taxon>Bacteroidia</taxon>
        <taxon>Bacteroidales</taxon>
        <taxon>Candidatus Cryptobacteroides</taxon>
    </lineage>
</organism>
<dbReference type="Pfam" id="PF07971">
    <property type="entry name" value="Glyco_hydro_92"/>
    <property type="match status" value="1"/>
</dbReference>
<dbReference type="SUPFAM" id="SSF48208">
    <property type="entry name" value="Six-hairpin glycosidases"/>
    <property type="match status" value="1"/>
</dbReference>
<sequence>MRKNLFTGILMAGLLSVSCAPEEKLCDYVDPMIGSAHSRWFFFTPAAVPFGMAKLAPTTDGHYGNPSGWEAVGYDYRHTSIEGFVSFHEFQIGGVVVAPTTGEILTVPGSVENPDSGYRSRFDKDDETARPGYYSVLLKDYGILAELTATERVGFQRYTFPDGAEANLIFNIGTRMGESGPCTDASVTYDGDGLVEGWVETRPMYTDIYQEGARIRMYFSAELDCEPESFGTFVNDLSKLRTCTSPDGPEEMSAPLNEGAKEVSGQGAGIYFRFDTSSDKDVEVKMGLSYTSVENARANRVAEASDLDFDKARHRAEEMWEEALGRIRVEGGRHEDRVKFYTGLYHAILGRGLASDVNGAYPANDGSTGQIELGPEGRPVHNLYNTDGIWGGQWNLTQLWTLAWPEYYADWISGHLLVYKDTGWLGDGIANSRFVSGVGTNFVGQAIASAYNCGIRNFNVEQGYEAALKDAVCGKNRLKGAGKGDVSNFVRQGYVSNIDYVDGMQDADSTGACFSASHTLEYSFNCYAVAQMAKALGHEADYEKLMKLSKGWSLLFDPQTKLIRPRDRQGKFIEPFDPFAPWFGFQEGNAVQYTYYVPHDIEELVARIGSDEFNERLDSTFILSRENVFGGGTVVNAFSGLHTYYNHGNQPNLHISGLFNFSGKPWLSQKWMRTICNEFYGTEGIHGYGYGQDEDQGQLGAWYVMASMGLFDVKGLSAPEPSFQIGSPLFDKVTIRLNPDYYPGKEFVIETVGNSDSNIYVRRIRLNGREMDTVQLPFSEIVKGGRLTLEMSDVPNTEIVR</sequence>
<dbReference type="GO" id="GO:0005975">
    <property type="term" value="P:carbohydrate metabolic process"/>
    <property type="evidence" value="ECO:0007669"/>
    <property type="project" value="InterPro"/>
</dbReference>
<dbReference type="Pfam" id="PF17678">
    <property type="entry name" value="Glyco_hydro_92N"/>
    <property type="match status" value="1"/>
</dbReference>
<feature type="domain" description="Glycosyl hydrolase family 92" evidence="4">
    <location>
        <begin position="295"/>
        <end position="792"/>
    </location>
</feature>
<reference evidence="6" key="2">
    <citation type="journal article" date="2021" name="PeerJ">
        <title>Extensive microbial diversity within the chicken gut microbiome revealed by metagenomics and culture.</title>
        <authorList>
            <person name="Gilroy R."/>
            <person name="Ravi A."/>
            <person name="Getino M."/>
            <person name="Pursley I."/>
            <person name="Horton D.L."/>
            <person name="Alikhan N.F."/>
            <person name="Baker D."/>
            <person name="Gharbi K."/>
            <person name="Hall N."/>
            <person name="Watson M."/>
            <person name="Adriaenssens E.M."/>
            <person name="Foster-Nyarko E."/>
            <person name="Jarju S."/>
            <person name="Secka A."/>
            <person name="Antonio M."/>
            <person name="Oren A."/>
            <person name="Chaudhuri R.R."/>
            <person name="La Ragione R."/>
            <person name="Hildebrand F."/>
            <person name="Pallen M.J."/>
        </authorList>
    </citation>
    <scope>NUCLEOTIDE SEQUENCE</scope>
    <source>
        <strain evidence="6">D5-748</strain>
    </source>
</reference>
<comment type="caution">
    <text evidence="6">The sequence shown here is derived from an EMBL/GenBank/DDBJ whole genome shotgun (WGS) entry which is preliminary data.</text>
</comment>
<comment type="subunit">
    <text evidence="2">Monomer.</text>
</comment>
<accession>A0A9D9HC51</accession>
<dbReference type="InterPro" id="IPR014718">
    <property type="entry name" value="GH-type_carb-bd"/>
</dbReference>
<dbReference type="EMBL" id="JADIMO010000095">
    <property type="protein sequence ID" value="MBO8445469.1"/>
    <property type="molecule type" value="Genomic_DNA"/>
</dbReference>
<name>A0A9D9HC51_9BACT</name>
<dbReference type="InterPro" id="IPR008928">
    <property type="entry name" value="6-hairpin_glycosidase_sf"/>
</dbReference>
<dbReference type="GO" id="GO:0000224">
    <property type="term" value="F:peptide-N4-(N-acetyl-beta-glucosaminyl)asparagine amidase activity"/>
    <property type="evidence" value="ECO:0007669"/>
    <property type="project" value="TreeGrafter"/>
</dbReference>
<evidence type="ECO:0000256" key="2">
    <source>
        <dbReference type="ARBA" id="ARBA00011245"/>
    </source>
</evidence>
<reference evidence="6" key="1">
    <citation type="submission" date="2020-10" db="EMBL/GenBank/DDBJ databases">
        <authorList>
            <person name="Gilroy R."/>
        </authorList>
    </citation>
    <scope>NUCLEOTIDE SEQUENCE</scope>
    <source>
        <strain evidence="6">D5-748</strain>
    </source>
</reference>
<dbReference type="GO" id="GO:0006516">
    <property type="term" value="P:glycoprotein catabolic process"/>
    <property type="evidence" value="ECO:0007669"/>
    <property type="project" value="TreeGrafter"/>
</dbReference>
<dbReference type="Gene3D" id="1.20.1610.10">
    <property type="entry name" value="alpha-1,2-mannosidases domains"/>
    <property type="match status" value="1"/>
</dbReference>
<evidence type="ECO:0000313" key="7">
    <source>
        <dbReference type="Proteomes" id="UP000823619"/>
    </source>
</evidence>
<dbReference type="Proteomes" id="UP000823619">
    <property type="component" value="Unassembled WGS sequence"/>
</dbReference>
<evidence type="ECO:0000256" key="3">
    <source>
        <dbReference type="ARBA" id="ARBA00022837"/>
    </source>
</evidence>
<comment type="cofactor">
    <cofactor evidence="1">
        <name>Ca(2+)</name>
        <dbReference type="ChEBI" id="CHEBI:29108"/>
    </cofactor>
</comment>
<dbReference type="GO" id="GO:0016798">
    <property type="term" value="F:hydrolase activity, acting on glycosyl bonds"/>
    <property type="evidence" value="ECO:0007669"/>
    <property type="project" value="UniProtKB-KW"/>
</dbReference>
<dbReference type="PANTHER" id="PTHR12143:SF39">
    <property type="entry name" value="SECRETED PROTEIN"/>
    <property type="match status" value="1"/>
</dbReference>
<dbReference type="AlphaFoldDB" id="A0A9D9HC51"/>
<dbReference type="InterPro" id="IPR041371">
    <property type="entry name" value="GH92_N"/>
</dbReference>
<protein>
    <submittedName>
        <fullName evidence="6">GH92 family glycosyl hydrolase</fullName>
        <ecNumber evidence="6">3.2.1.-</ecNumber>
    </submittedName>
</protein>
<dbReference type="InterPro" id="IPR050883">
    <property type="entry name" value="PNGase"/>
</dbReference>
<dbReference type="GO" id="GO:0030246">
    <property type="term" value="F:carbohydrate binding"/>
    <property type="evidence" value="ECO:0007669"/>
    <property type="project" value="InterPro"/>
</dbReference>
<dbReference type="InterPro" id="IPR012939">
    <property type="entry name" value="Glyco_hydro_92"/>
</dbReference>
<keyword evidence="3" id="KW-0106">Calcium</keyword>
<dbReference type="Gene3D" id="3.30.2080.10">
    <property type="entry name" value="GH92 mannosidase domain"/>
    <property type="match status" value="1"/>
</dbReference>
<dbReference type="PROSITE" id="PS51257">
    <property type="entry name" value="PROKAR_LIPOPROTEIN"/>
    <property type="match status" value="1"/>
</dbReference>
<dbReference type="Gene3D" id="2.70.98.10">
    <property type="match status" value="1"/>
</dbReference>
<feature type="domain" description="Glycosyl hydrolase family 92 N-terminal" evidence="5">
    <location>
        <begin position="28"/>
        <end position="289"/>
    </location>
</feature>
<proteinExistence type="predicted"/>